<dbReference type="EMBL" id="BGPR01000570">
    <property type="protein sequence ID" value="GBM26827.1"/>
    <property type="molecule type" value="Genomic_DNA"/>
</dbReference>
<evidence type="ECO:0000256" key="1">
    <source>
        <dbReference type="SAM" id="MobiDB-lite"/>
    </source>
</evidence>
<feature type="compositionally biased region" description="Basic and acidic residues" evidence="1">
    <location>
        <begin position="78"/>
        <end position="95"/>
    </location>
</feature>
<organism evidence="2 3">
    <name type="scientific">Araneus ventricosus</name>
    <name type="common">Orbweaver spider</name>
    <name type="synonym">Epeira ventricosa</name>
    <dbReference type="NCBI Taxonomy" id="182803"/>
    <lineage>
        <taxon>Eukaryota</taxon>
        <taxon>Metazoa</taxon>
        <taxon>Ecdysozoa</taxon>
        <taxon>Arthropoda</taxon>
        <taxon>Chelicerata</taxon>
        <taxon>Arachnida</taxon>
        <taxon>Araneae</taxon>
        <taxon>Araneomorphae</taxon>
        <taxon>Entelegynae</taxon>
        <taxon>Araneoidea</taxon>
        <taxon>Araneidae</taxon>
        <taxon>Araneus</taxon>
    </lineage>
</organism>
<keyword evidence="3" id="KW-1185">Reference proteome</keyword>
<accession>A0A4Y2EDH0</accession>
<reference evidence="2 3" key="1">
    <citation type="journal article" date="2019" name="Sci. Rep.">
        <title>Orb-weaving spider Araneus ventricosus genome elucidates the spidroin gene catalogue.</title>
        <authorList>
            <person name="Kono N."/>
            <person name="Nakamura H."/>
            <person name="Ohtoshi R."/>
            <person name="Moran D.A.P."/>
            <person name="Shinohara A."/>
            <person name="Yoshida Y."/>
            <person name="Fujiwara M."/>
            <person name="Mori M."/>
            <person name="Tomita M."/>
            <person name="Arakawa K."/>
        </authorList>
    </citation>
    <scope>NUCLEOTIDE SEQUENCE [LARGE SCALE GENOMIC DNA]</scope>
</reference>
<dbReference type="Proteomes" id="UP000499080">
    <property type="component" value="Unassembled WGS sequence"/>
</dbReference>
<feature type="region of interest" description="Disordered" evidence="1">
    <location>
        <begin position="78"/>
        <end position="102"/>
    </location>
</feature>
<comment type="caution">
    <text evidence="2">The sequence shown here is derived from an EMBL/GenBank/DDBJ whole genome shotgun (WGS) entry which is preliminary data.</text>
</comment>
<proteinExistence type="predicted"/>
<gene>
    <name evidence="2" type="ORF">AVEN_32078_1</name>
</gene>
<dbReference type="AlphaFoldDB" id="A0A4Y2EDH0"/>
<name>A0A4Y2EDH0_ARAVE</name>
<evidence type="ECO:0000313" key="2">
    <source>
        <dbReference type="EMBL" id="GBM26827.1"/>
    </source>
</evidence>
<sequence>MAPHKTGARGIYTPLNPLATKMKWIGKSSIPSSSSNFCWIVRDIRVLALSCRRRALPLLSKAKYLLLNPLISNAFKIKGPENRERPSSSIKDKRNSLSPSGTTMTAGIVRIVKRLPSSRNTCGRATLTKKACAAV</sequence>
<protein>
    <submittedName>
        <fullName evidence="2">Uncharacterized protein</fullName>
    </submittedName>
</protein>
<evidence type="ECO:0000313" key="3">
    <source>
        <dbReference type="Proteomes" id="UP000499080"/>
    </source>
</evidence>